<dbReference type="PANTHER" id="PTHR40619:SF3">
    <property type="entry name" value="FUNGAL STAND N-TERMINAL GOODBYE DOMAIN-CONTAINING PROTEIN"/>
    <property type="match status" value="1"/>
</dbReference>
<dbReference type="EMBL" id="JAJVCZ030000002">
    <property type="protein sequence ID" value="KAL0263044.1"/>
    <property type="molecule type" value="Genomic_DNA"/>
</dbReference>
<reference evidence="3 4" key="1">
    <citation type="submission" date="2024-02" db="EMBL/GenBank/DDBJ databases">
        <title>De novo assembly and annotation of 12 fungi associated with fruit tree decline syndrome in Ontario, Canada.</title>
        <authorList>
            <person name="Sulman M."/>
            <person name="Ellouze W."/>
            <person name="Ilyukhin E."/>
        </authorList>
    </citation>
    <scope>NUCLEOTIDE SEQUENCE [LARGE SCALE GENOMIC DNA]</scope>
    <source>
        <strain evidence="3 4">FDS-637</strain>
    </source>
</reference>
<dbReference type="Proteomes" id="UP001430584">
    <property type="component" value="Unassembled WGS sequence"/>
</dbReference>
<accession>A0ABR3CR24</accession>
<gene>
    <name evidence="3" type="ORF">SLS55_002019</name>
</gene>
<name>A0ABR3CR24_9PEZI</name>
<sequence length="296" mass="32690">MSAESIDFVESIDRLVTRFEDKKKREEDFRNIRPPINFQPNIANTRVFDAAGSMGIFNAKRTQAYRDGQQLAQTFKSTMDSTLSHGVFKSWLRSAGSSTIVIVCEPTPATPVALASTLAELATKISGHLVWTHSLTFFCGLHEQQPDGDDALQTMFKSFIVQLVAKDADVQGILGNFTEEDLAILSAGTAKDLCDLFVKVVKNVRAGTIFCIIDSIGYLQGNDGGHCGYVMAALNALVHYAAKEKSRRNSQLIFKLLVTASGTNHNGNLDMWFPREPFLNIVVDDKGQDSMRVFSR</sequence>
<organism evidence="3 4">
    <name type="scientific">Diplodia seriata</name>
    <dbReference type="NCBI Taxonomy" id="420778"/>
    <lineage>
        <taxon>Eukaryota</taxon>
        <taxon>Fungi</taxon>
        <taxon>Dikarya</taxon>
        <taxon>Ascomycota</taxon>
        <taxon>Pezizomycotina</taxon>
        <taxon>Dothideomycetes</taxon>
        <taxon>Dothideomycetes incertae sedis</taxon>
        <taxon>Botryosphaeriales</taxon>
        <taxon>Botryosphaeriaceae</taxon>
        <taxon>Diplodia</taxon>
    </lineage>
</organism>
<evidence type="ECO:0000259" key="2">
    <source>
        <dbReference type="Pfam" id="PF24883"/>
    </source>
</evidence>
<dbReference type="InterPro" id="IPR056884">
    <property type="entry name" value="NPHP3-like_N"/>
</dbReference>
<proteinExistence type="predicted"/>
<evidence type="ECO:0000256" key="1">
    <source>
        <dbReference type="ARBA" id="ARBA00022737"/>
    </source>
</evidence>
<dbReference type="Pfam" id="PF24883">
    <property type="entry name" value="NPHP3_N"/>
    <property type="match status" value="1"/>
</dbReference>
<dbReference type="PANTHER" id="PTHR40619">
    <property type="entry name" value="FUNGAL STAND N-TERMINAL GOODBYE DOMAIN-CONTAINING PROTEIN"/>
    <property type="match status" value="1"/>
</dbReference>
<comment type="caution">
    <text evidence="3">The sequence shown here is derived from an EMBL/GenBank/DDBJ whole genome shotgun (WGS) entry which is preliminary data.</text>
</comment>
<evidence type="ECO:0000313" key="4">
    <source>
        <dbReference type="Proteomes" id="UP001430584"/>
    </source>
</evidence>
<keyword evidence="1" id="KW-0677">Repeat</keyword>
<dbReference type="RefSeq" id="XP_066636073.1">
    <property type="nucleotide sequence ID" value="XM_066773506.1"/>
</dbReference>
<feature type="domain" description="Nephrocystin 3-like N-terminal" evidence="2">
    <location>
        <begin position="78"/>
        <end position="216"/>
    </location>
</feature>
<evidence type="ECO:0000313" key="3">
    <source>
        <dbReference type="EMBL" id="KAL0263044.1"/>
    </source>
</evidence>
<keyword evidence="4" id="KW-1185">Reference proteome</keyword>
<dbReference type="GeneID" id="92006104"/>
<protein>
    <recommendedName>
        <fullName evidence="2">Nephrocystin 3-like N-terminal domain-containing protein</fullName>
    </recommendedName>
</protein>